<feature type="region of interest" description="Disordered" evidence="1">
    <location>
        <begin position="330"/>
        <end position="409"/>
    </location>
</feature>
<dbReference type="Proteomes" id="UP000193498">
    <property type="component" value="Unassembled WGS sequence"/>
</dbReference>
<name>A0A1Y1Y483_9FUNG</name>
<evidence type="ECO:0000256" key="1">
    <source>
        <dbReference type="SAM" id="MobiDB-lite"/>
    </source>
</evidence>
<feature type="compositionally biased region" description="Basic residues" evidence="1">
    <location>
        <begin position="1"/>
        <end position="12"/>
    </location>
</feature>
<feature type="compositionally biased region" description="Basic and acidic residues" evidence="1">
    <location>
        <begin position="77"/>
        <end position="88"/>
    </location>
</feature>
<protein>
    <submittedName>
        <fullName evidence="2">Uncharacterized protein</fullName>
    </submittedName>
</protein>
<evidence type="ECO:0000313" key="2">
    <source>
        <dbReference type="EMBL" id="ORX92841.1"/>
    </source>
</evidence>
<feature type="region of interest" description="Disordered" evidence="1">
    <location>
        <begin position="60"/>
        <end position="159"/>
    </location>
</feature>
<feature type="compositionally biased region" description="Polar residues" evidence="1">
    <location>
        <begin position="398"/>
        <end position="409"/>
    </location>
</feature>
<organism evidence="2 3">
    <name type="scientific">Basidiobolus meristosporus CBS 931.73</name>
    <dbReference type="NCBI Taxonomy" id="1314790"/>
    <lineage>
        <taxon>Eukaryota</taxon>
        <taxon>Fungi</taxon>
        <taxon>Fungi incertae sedis</taxon>
        <taxon>Zoopagomycota</taxon>
        <taxon>Entomophthoromycotina</taxon>
        <taxon>Basidiobolomycetes</taxon>
        <taxon>Basidiobolales</taxon>
        <taxon>Basidiobolaceae</taxon>
        <taxon>Basidiobolus</taxon>
    </lineage>
</organism>
<feature type="compositionally biased region" description="Polar residues" evidence="1">
    <location>
        <begin position="342"/>
        <end position="367"/>
    </location>
</feature>
<feature type="compositionally biased region" description="Polar residues" evidence="1">
    <location>
        <begin position="93"/>
        <end position="111"/>
    </location>
</feature>
<comment type="caution">
    <text evidence="2">The sequence shown here is derived from an EMBL/GenBank/DDBJ whole genome shotgun (WGS) entry which is preliminary data.</text>
</comment>
<feature type="compositionally biased region" description="Polar residues" evidence="1">
    <location>
        <begin position="118"/>
        <end position="130"/>
    </location>
</feature>
<sequence length="536" mass="59136">MNFHKQLFKKKLPAPPERRGNEVGDVAAKEDEDYYNSLFTEEASPTPSHKLTSSENVYFSVKTELPPSPTAPASPTDTKEGHAARESVESLPIATSTSASEQRTKPATLQISDELETCSITSEGSLSSYDSPKISMDSRLSDQLPSPRRSSHHEFSWSPLGSLKNKLSRALHHVTPTNSVKVNIEDIGATSDQRVHTYLNMHKVLQERETGLASWLCHVKSQSRMPPEASRYFKPHTTAILRPSAPKVVDTISVTSKQPDEPMGHPGLDSMHSFSKSLEQSNNLETVVTEAFKQNIEEAARAYITPPLDENESEPTYIHDTKQYQERIQVGPGSENPEASHHYSNSNEANSRPLAPTSQLTPNGYDSRQSRPLPIPKSQRSNNSYPPAAVHHTPPTPSDLSSSMGMTVNIPTESGQAATLNATHPSPHHQYYPNRPMVSMVAPYPPLNYSVYGPSAPNSPTSSVYPPEGSNVYPSYPASHYQSRYMMSRPLSHENWIHAGSPAINPAYPTTQQYSNPMFRPQTQLSALDAEAYTAL</sequence>
<feature type="region of interest" description="Disordered" evidence="1">
    <location>
        <begin position="1"/>
        <end position="28"/>
    </location>
</feature>
<dbReference type="EMBL" id="MCFE01000257">
    <property type="protein sequence ID" value="ORX92841.1"/>
    <property type="molecule type" value="Genomic_DNA"/>
</dbReference>
<evidence type="ECO:0000313" key="3">
    <source>
        <dbReference type="Proteomes" id="UP000193498"/>
    </source>
</evidence>
<accession>A0A1Y1Y483</accession>
<dbReference type="InParanoid" id="A0A1Y1Y483"/>
<gene>
    <name evidence="2" type="ORF">K493DRAFT_338607</name>
</gene>
<proteinExistence type="predicted"/>
<dbReference type="AlphaFoldDB" id="A0A1Y1Y483"/>
<reference evidence="2 3" key="1">
    <citation type="submission" date="2016-07" db="EMBL/GenBank/DDBJ databases">
        <title>Pervasive Adenine N6-methylation of Active Genes in Fungi.</title>
        <authorList>
            <consortium name="DOE Joint Genome Institute"/>
            <person name="Mondo S.J."/>
            <person name="Dannebaum R.O."/>
            <person name="Kuo R.C."/>
            <person name="Labutti K."/>
            <person name="Haridas S."/>
            <person name="Kuo A."/>
            <person name="Salamov A."/>
            <person name="Ahrendt S.R."/>
            <person name="Lipzen A."/>
            <person name="Sullivan W."/>
            <person name="Andreopoulos W.B."/>
            <person name="Clum A."/>
            <person name="Lindquist E."/>
            <person name="Daum C."/>
            <person name="Ramamoorthy G.K."/>
            <person name="Gryganskyi A."/>
            <person name="Culley D."/>
            <person name="Magnuson J.K."/>
            <person name="James T.Y."/>
            <person name="O'Malley M.A."/>
            <person name="Stajich J.E."/>
            <person name="Spatafora J.W."/>
            <person name="Visel A."/>
            <person name="Grigoriev I.V."/>
        </authorList>
    </citation>
    <scope>NUCLEOTIDE SEQUENCE [LARGE SCALE GENOMIC DNA]</scope>
    <source>
        <strain evidence="2 3">CBS 931.73</strain>
    </source>
</reference>
<keyword evidence="3" id="KW-1185">Reference proteome</keyword>